<comment type="similarity">
    <text evidence="1">Belongs to the peptidase S10 family.</text>
</comment>
<dbReference type="EMBL" id="CAUYUJ010014863">
    <property type="protein sequence ID" value="CAK0847014.1"/>
    <property type="molecule type" value="Genomic_DNA"/>
</dbReference>
<comment type="caution">
    <text evidence="2">The sequence shown here is derived from an EMBL/GenBank/DDBJ whole genome shotgun (WGS) entry which is preliminary data.</text>
</comment>
<dbReference type="Pfam" id="PF00450">
    <property type="entry name" value="Peptidase_S10"/>
    <property type="match status" value="1"/>
</dbReference>
<sequence>MLYNGVRDGSVCNHIGNLKALLSLEWSGNVDFAAAPSKPWPSAEHVMGHVRSARNLRFATVMRTGHLVPTVVPESYAQLLDMVLSAPPAVPASRDGLVV</sequence>
<name>A0ABN9TLX8_9DINO</name>
<dbReference type="SUPFAM" id="SSF53474">
    <property type="entry name" value="alpha/beta-Hydrolases"/>
    <property type="match status" value="1"/>
</dbReference>
<reference evidence="2" key="1">
    <citation type="submission" date="2023-10" db="EMBL/GenBank/DDBJ databases">
        <authorList>
            <person name="Chen Y."/>
            <person name="Shah S."/>
            <person name="Dougan E. K."/>
            <person name="Thang M."/>
            <person name="Chan C."/>
        </authorList>
    </citation>
    <scope>NUCLEOTIDE SEQUENCE [LARGE SCALE GENOMIC DNA]</scope>
</reference>
<evidence type="ECO:0008006" key="4">
    <source>
        <dbReference type="Google" id="ProtNLM"/>
    </source>
</evidence>
<organism evidence="2 3">
    <name type="scientific">Prorocentrum cordatum</name>
    <dbReference type="NCBI Taxonomy" id="2364126"/>
    <lineage>
        <taxon>Eukaryota</taxon>
        <taxon>Sar</taxon>
        <taxon>Alveolata</taxon>
        <taxon>Dinophyceae</taxon>
        <taxon>Prorocentrales</taxon>
        <taxon>Prorocentraceae</taxon>
        <taxon>Prorocentrum</taxon>
    </lineage>
</organism>
<gene>
    <name evidence="2" type="ORF">PCOR1329_LOCUS40356</name>
</gene>
<keyword evidence="3" id="KW-1185">Reference proteome</keyword>
<dbReference type="Gene3D" id="3.40.50.1820">
    <property type="entry name" value="alpha/beta hydrolase"/>
    <property type="match status" value="1"/>
</dbReference>
<proteinExistence type="inferred from homology"/>
<evidence type="ECO:0000256" key="1">
    <source>
        <dbReference type="ARBA" id="ARBA00009431"/>
    </source>
</evidence>
<dbReference type="Proteomes" id="UP001189429">
    <property type="component" value="Unassembled WGS sequence"/>
</dbReference>
<dbReference type="InterPro" id="IPR001563">
    <property type="entry name" value="Peptidase_S10"/>
</dbReference>
<protein>
    <recommendedName>
        <fullName evidence="4">Carboxypeptidase</fullName>
    </recommendedName>
</protein>
<evidence type="ECO:0000313" key="3">
    <source>
        <dbReference type="Proteomes" id="UP001189429"/>
    </source>
</evidence>
<dbReference type="InterPro" id="IPR029058">
    <property type="entry name" value="AB_hydrolase_fold"/>
</dbReference>
<evidence type="ECO:0000313" key="2">
    <source>
        <dbReference type="EMBL" id="CAK0847014.1"/>
    </source>
</evidence>
<accession>A0ABN9TLX8</accession>